<dbReference type="AlphaFoldDB" id="A0A2C9CFB7"/>
<proteinExistence type="predicted"/>
<evidence type="ECO:0000313" key="1">
    <source>
        <dbReference type="EMBL" id="SOH04589.1"/>
    </source>
</evidence>
<dbReference type="EMBL" id="LT934425">
    <property type="protein sequence ID" value="SOH04589.1"/>
    <property type="molecule type" value="Genomic_DNA"/>
</dbReference>
<name>A0A2C9CFB7_KUEST</name>
<dbReference type="OrthoDB" id="9804145at2"/>
<evidence type="ECO:0000313" key="2">
    <source>
        <dbReference type="Proteomes" id="UP000221734"/>
    </source>
</evidence>
<accession>A0A2C9CFB7</accession>
<sequence length="78" mass="9502">MELKLYQHIRRHFLRETIDLFDKSTQEKIEAYDAYIGLDEKILDAVKKYLKAYNTYLEARKQQKVTLSYYQILAIYFT</sequence>
<dbReference type="RefSeq" id="WP_099325289.1">
    <property type="nucleotide sequence ID" value="NZ_LT934425.1"/>
</dbReference>
<organism evidence="1 2">
    <name type="scientific">Kuenenia stuttgartiensis</name>
    <dbReference type="NCBI Taxonomy" id="174633"/>
    <lineage>
        <taxon>Bacteria</taxon>
        <taxon>Pseudomonadati</taxon>
        <taxon>Planctomycetota</taxon>
        <taxon>Candidatus Brocadiia</taxon>
        <taxon>Candidatus Brocadiales</taxon>
        <taxon>Candidatus Brocadiaceae</taxon>
        <taxon>Candidatus Kuenenia</taxon>
    </lineage>
</organism>
<keyword evidence="2" id="KW-1185">Reference proteome</keyword>
<dbReference type="KEGG" id="kst:KSMBR1_2092"/>
<protein>
    <submittedName>
        <fullName evidence="1">Uncharacterized protein</fullName>
    </submittedName>
</protein>
<reference evidence="2" key="1">
    <citation type="submission" date="2017-10" db="EMBL/GenBank/DDBJ databases">
        <authorList>
            <person name="Frank J."/>
        </authorList>
    </citation>
    <scope>NUCLEOTIDE SEQUENCE [LARGE SCALE GENOMIC DNA]</scope>
</reference>
<gene>
    <name evidence="1" type="ORF">KSMBR1_2092</name>
</gene>
<dbReference type="Proteomes" id="UP000221734">
    <property type="component" value="Chromosome Kuenenia_stuttgartiensis_MBR1"/>
</dbReference>